<dbReference type="OMA" id="HEAPNCF"/>
<name>A0A161X3M5_DAUCS</name>
<keyword evidence="2" id="KW-1185">Reference proteome</keyword>
<accession>A0A161X3M5</accession>
<dbReference type="EMBL" id="CP093349">
    <property type="protein sequence ID" value="WOH08486.1"/>
    <property type="molecule type" value="Genomic_DNA"/>
</dbReference>
<dbReference type="CDD" id="cd06464">
    <property type="entry name" value="ACD_sHsps-like"/>
    <property type="match status" value="1"/>
</dbReference>
<reference evidence="1" key="2">
    <citation type="submission" date="2022-03" db="EMBL/GenBank/DDBJ databases">
        <title>Draft title - Genomic analysis of global carrot germplasm unveils the trajectory of domestication and the origin of high carotenoid orange carrot.</title>
        <authorList>
            <person name="Iorizzo M."/>
            <person name="Ellison S."/>
            <person name="Senalik D."/>
            <person name="Macko-Podgorni A."/>
            <person name="Grzebelus D."/>
            <person name="Bostan H."/>
            <person name="Rolling W."/>
            <person name="Curaba J."/>
            <person name="Simon P."/>
        </authorList>
    </citation>
    <scope>NUCLEOTIDE SEQUENCE</scope>
    <source>
        <tissue evidence="1">Leaf</tissue>
    </source>
</reference>
<organism evidence="1 2">
    <name type="scientific">Daucus carota subsp. sativus</name>
    <name type="common">Carrot</name>
    <dbReference type="NCBI Taxonomy" id="79200"/>
    <lineage>
        <taxon>Eukaryota</taxon>
        <taxon>Viridiplantae</taxon>
        <taxon>Streptophyta</taxon>
        <taxon>Embryophyta</taxon>
        <taxon>Tracheophyta</taxon>
        <taxon>Spermatophyta</taxon>
        <taxon>Magnoliopsida</taxon>
        <taxon>eudicotyledons</taxon>
        <taxon>Gunneridae</taxon>
        <taxon>Pentapetalae</taxon>
        <taxon>asterids</taxon>
        <taxon>campanulids</taxon>
        <taxon>Apiales</taxon>
        <taxon>Apiaceae</taxon>
        <taxon>Apioideae</taxon>
        <taxon>Scandiceae</taxon>
        <taxon>Daucinae</taxon>
        <taxon>Daucus</taxon>
        <taxon>Daucus sect. Daucus</taxon>
    </lineage>
</organism>
<dbReference type="OrthoDB" id="1922291at2759"/>
<dbReference type="KEGG" id="dcr:108194616"/>
<evidence type="ECO:0000313" key="2">
    <source>
        <dbReference type="Proteomes" id="UP000077755"/>
    </source>
</evidence>
<dbReference type="PANTHER" id="PTHR33879">
    <property type="entry name" value="17.6 KDA CLASS II HEAT SHOCK PROTEIN-RELATED"/>
    <property type="match status" value="1"/>
</dbReference>
<dbReference type="PANTHER" id="PTHR33879:SF3">
    <property type="entry name" value="17.6 KDA CLASS II HEAT SHOCK PROTEIN-RELATED"/>
    <property type="match status" value="1"/>
</dbReference>
<protein>
    <submittedName>
        <fullName evidence="1">Uncharacterized protein</fullName>
    </submittedName>
</protein>
<evidence type="ECO:0000313" key="1">
    <source>
        <dbReference type="EMBL" id="WOH08486.1"/>
    </source>
</evidence>
<sequence length="162" mass="18091">MRVLPLSTKRNVTFLNDHNSPMDQPGSRKLRRLPHVFGKVLQLPFRSDADVLIEDTDDAIRFIAEIEDFDLSGAQNNVRAHAVEIHPGVTKIVIRNGEMGELLVNELMVDVWRYRLPPVALPELVTAVFVNGELIVTVPKSEELGVLRNGNNGAVPRIIVVQ</sequence>
<dbReference type="Gramene" id="KZM87033">
    <property type="protein sequence ID" value="KZM87033"/>
    <property type="gene ID" value="DCAR_024167"/>
</dbReference>
<dbReference type="Proteomes" id="UP000077755">
    <property type="component" value="Chromosome 7"/>
</dbReference>
<dbReference type="AlphaFoldDB" id="A0A161X3M5"/>
<gene>
    <name evidence="1" type="ORF">DCAR_0727927</name>
</gene>
<proteinExistence type="predicted"/>
<reference evidence="1" key="1">
    <citation type="journal article" date="2016" name="Nat. Genet.">
        <title>A high-quality carrot genome assembly provides new insights into carotenoid accumulation and asterid genome evolution.</title>
        <authorList>
            <person name="Iorizzo M."/>
            <person name="Ellison S."/>
            <person name="Senalik D."/>
            <person name="Zeng P."/>
            <person name="Satapoomin P."/>
            <person name="Huang J."/>
            <person name="Bowman M."/>
            <person name="Iovene M."/>
            <person name="Sanseverino W."/>
            <person name="Cavagnaro P."/>
            <person name="Yildiz M."/>
            <person name="Macko-Podgorni A."/>
            <person name="Moranska E."/>
            <person name="Grzebelus E."/>
            <person name="Grzebelus D."/>
            <person name="Ashrafi H."/>
            <person name="Zheng Z."/>
            <person name="Cheng S."/>
            <person name="Spooner D."/>
            <person name="Van Deynze A."/>
            <person name="Simon P."/>
        </authorList>
    </citation>
    <scope>NUCLEOTIDE SEQUENCE</scope>
    <source>
        <tissue evidence="1">Leaf</tissue>
    </source>
</reference>